<evidence type="ECO:0000259" key="5">
    <source>
        <dbReference type="PROSITE" id="PS50043"/>
    </source>
</evidence>
<gene>
    <name evidence="6" type="ORF">EIZ62_01030</name>
</gene>
<name>A0A6I6F9V7_9ACTN</name>
<evidence type="ECO:0000256" key="3">
    <source>
        <dbReference type="ARBA" id="ARBA00023163"/>
    </source>
</evidence>
<evidence type="ECO:0000313" key="6">
    <source>
        <dbReference type="EMBL" id="QGV76992.1"/>
    </source>
</evidence>
<evidence type="ECO:0000313" key="7">
    <source>
        <dbReference type="Proteomes" id="UP000422572"/>
    </source>
</evidence>
<dbReference type="OrthoDB" id="7053960at2"/>
<dbReference type="InterPro" id="IPR036388">
    <property type="entry name" value="WH-like_DNA-bd_sf"/>
</dbReference>
<evidence type="ECO:0000256" key="1">
    <source>
        <dbReference type="ARBA" id="ARBA00023015"/>
    </source>
</evidence>
<accession>A0A6I6F9V7</accession>
<dbReference type="SUPFAM" id="SSF46894">
    <property type="entry name" value="C-terminal effector domain of the bipartite response regulators"/>
    <property type="match status" value="1"/>
</dbReference>
<evidence type="ECO:0000256" key="2">
    <source>
        <dbReference type="ARBA" id="ARBA00023125"/>
    </source>
</evidence>
<dbReference type="GO" id="GO:0006355">
    <property type="term" value="P:regulation of DNA-templated transcription"/>
    <property type="evidence" value="ECO:0007669"/>
    <property type="project" value="InterPro"/>
</dbReference>
<dbReference type="Gene3D" id="1.10.10.10">
    <property type="entry name" value="Winged helix-like DNA-binding domain superfamily/Winged helix DNA-binding domain"/>
    <property type="match status" value="1"/>
</dbReference>
<dbReference type="InterPro" id="IPR000792">
    <property type="entry name" value="Tscrpt_reg_LuxR_C"/>
</dbReference>
<dbReference type="GO" id="GO:0003677">
    <property type="term" value="F:DNA binding"/>
    <property type="evidence" value="ECO:0007669"/>
    <property type="project" value="UniProtKB-KW"/>
</dbReference>
<keyword evidence="7" id="KW-1185">Reference proteome</keyword>
<dbReference type="AlphaFoldDB" id="A0A6I6F9V7"/>
<dbReference type="PANTHER" id="PTHR44688">
    <property type="entry name" value="DNA-BINDING TRANSCRIPTIONAL ACTIVATOR DEVR_DOSR"/>
    <property type="match status" value="1"/>
</dbReference>
<dbReference type="PRINTS" id="PR00038">
    <property type="entry name" value="HTHLUXR"/>
</dbReference>
<dbReference type="InterPro" id="IPR016032">
    <property type="entry name" value="Sig_transdc_resp-reg_C-effctor"/>
</dbReference>
<sequence length="73" mass="7803">MGRERPHPHARAGYGDRLSPREQQVRDLLAPGARNKNIAAAPFLSPRTVENHAARVLAKLHTTRGGDLAGGSG</sequence>
<keyword evidence="3" id="KW-0804">Transcription</keyword>
<proteinExistence type="predicted"/>
<keyword evidence="2" id="KW-0238">DNA-binding</keyword>
<dbReference type="KEGG" id="sfic:EIZ62_01030"/>
<evidence type="ECO:0000256" key="4">
    <source>
        <dbReference type="SAM" id="MobiDB-lite"/>
    </source>
</evidence>
<reference evidence="6 7" key="1">
    <citation type="submission" date="2018-12" db="EMBL/GenBank/DDBJ databases">
        <title>Complete genome sequence of Streptomyces ficellus NRRL8067, the producer of ficellomycin, feldamycin and nojirimycin.</title>
        <authorList>
            <person name="Zhang H."/>
            <person name="Yue R."/>
            <person name="Liu Y."/>
            <person name="Li M."/>
            <person name="Mu H."/>
            <person name="Zhang J."/>
        </authorList>
    </citation>
    <scope>NUCLEOTIDE SEQUENCE [LARGE SCALE GENOMIC DNA]</scope>
    <source>
        <strain evidence="6 7">NRRL 8067</strain>
    </source>
</reference>
<dbReference type="RefSeq" id="WP_156690815.1">
    <property type="nucleotide sequence ID" value="NZ_CP034279.1"/>
</dbReference>
<dbReference type="SMART" id="SM00421">
    <property type="entry name" value="HTH_LUXR"/>
    <property type="match status" value="1"/>
</dbReference>
<dbReference type="EMBL" id="CP034279">
    <property type="protein sequence ID" value="QGV76992.1"/>
    <property type="molecule type" value="Genomic_DNA"/>
</dbReference>
<dbReference type="Pfam" id="PF00196">
    <property type="entry name" value="GerE"/>
    <property type="match status" value="1"/>
</dbReference>
<protein>
    <submittedName>
        <fullName evidence="6">LuxR family transcriptional regulator</fullName>
    </submittedName>
</protein>
<dbReference type="CDD" id="cd06170">
    <property type="entry name" value="LuxR_C_like"/>
    <property type="match status" value="1"/>
</dbReference>
<dbReference type="PROSITE" id="PS50043">
    <property type="entry name" value="HTH_LUXR_2"/>
    <property type="match status" value="1"/>
</dbReference>
<dbReference type="PANTHER" id="PTHR44688:SF16">
    <property type="entry name" value="DNA-BINDING TRANSCRIPTIONAL ACTIVATOR DEVR_DOSR"/>
    <property type="match status" value="1"/>
</dbReference>
<feature type="domain" description="HTH luxR-type" evidence="5">
    <location>
        <begin position="11"/>
        <end position="73"/>
    </location>
</feature>
<dbReference type="Proteomes" id="UP000422572">
    <property type="component" value="Chromosome"/>
</dbReference>
<feature type="region of interest" description="Disordered" evidence="4">
    <location>
        <begin position="1"/>
        <end position="21"/>
    </location>
</feature>
<keyword evidence="1" id="KW-0805">Transcription regulation</keyword>
<organism evidence="6 7">
    <name type="scientific">Streptomyces ficellus</name>
    <dbReference type="NCBI Taxonomy" id="1977088"/>
    <lineage>
        <taxon>Bacteria</taxon>
        <taxon>Bacillati</taxon>
        <taxon>Actinomycetota</taxon>
        <taxon>Actinomycetes</taxon>
        <taxon>Kitasatosporales</taxon>
        <taxon>Streptomycetaceae</taxon>
        <taxon>Streptomyces</taxon>
    </lineage>
</organism>